<evidence type="ECO:0000256" key="6">
    <source>
        <dbReference type="ARBA" id="ARBA00023152"/>
    </source>
</evidence>
<dbReference type="GeneTree" id="ENSGT00950000182987"/>
<keyword evidence="6 9" id="KW-0324">Glycolysis</keyword>
<accession>A0A452DZ70</accession>
<gene>
    <name evidence="11" type="primary">ALDOC</name>
</gene>
<sequence length="493" mass="53854">MARAFAYLKKGPNSVKERLASLLRQYFHKKTCSFGAVHLPTPTLGLGRVPVRDKRRCGNWGPKPVNCLRDWCHVDVQDLRQGLQLCSQPLLVGLEGRGHLAHMSRKGNRGGRVGGVQHLYLSPFHRTVTMPHSYPALSAEQKKELSDIALRIVAPGKGILAADESVGSMAKRLSQIGVENTEENRRLYRQVLFSADDRVKKCIGGVIFFHETLYQKDDNGVPFVRTIQDKGIVVGIKVDKGVVPLAGTDGETTTQGLDGLSERCAQYKKDGADFAKWRCVLKISERTPSALAILENANVLARYASICQQNGIVPIVEPEILPDGDHDLKRCQYVTEKVLAAVYKALSDHHVYLEGTLLKPNMVTPGHACPIKYSPEEIAMATVTALRRTVPPAVPGVTFLSGGQSEEEASLNLNAINRCPLPRPWALTFSYGRALQASALNAWRGQQDNAGAATEEFIKRAEVNGLAAQGKYEGSGEDGGAAVQSLYIANHAY</sequence>
<reference evidence="11" key="3">
    <citation type="submission" date="2025-05" db="UniProtKB">
        <authorList>
            <consortium name="Ensembl"/>
        </authorList>
    </citation>
    <scope>IDENTIFICATION</scope>
</reference>
<dbReference type="GO" id="GO:0006096">
    <property type="term" value="P:glycolytic process"/>
    <property type="evidence" value="ECO:0007669"/>
    <property type="project" value="UniProtKB-UniPathway"/>
</dbReference>
<name>A0A452DZ70_CAPHI</name>
<dbReference type="Pfam" id="PF00274">
    <property type="entry name" value="Glycolytic"/>
    <property type="match status" value="1"/>
</dbReference>
<dbReference type="FunFam" id="3.20.20.70:FF:000205">
    <property type="entry name" value="Fructose-bisphosphate aldolase"/>
    <property type="match status" value="1"/>
</dbReference>
<dbReference type="EMBL" id="LWLT01000022">
    <property type="status" value="NOT_ANNOTATED_CDS"/>
    <property type="molecule type" value="Genomic_DNA"/>
</dbReference>
<evidence type="ECO:0000256" key="5">
    <source>
        <dbReference type="ARBA" id="ARBA00022990"/>
    </source>
</evidence>
<dbReference type="Bgee" id="ENSCHIG00000009042">
    <property type="expression patterns" value="Expressed in cerebellum and 16 other cell types or tissues"/>
</dbReference>
<reference evidence="12 14" key="2">
    <citation type="submission" date="2019-03" db="EMBL/GenBank/DDBJ databases">
        <title>Genome sequencing and reference-guided assembly of Black Bengal Goat (Capra hircus).</title>
        <authorList>
            <person name="Siddiki A.Z."/>
            <person name="Baten A."/>
            <person name="Billah M."/>
            <person name="Alam M.A.U."/>
            <person name="Shawrob K.S.M."/>
            <person name="Saha S."/>
            <person name="Chowdhury M."/>
            <person name="Rahman A.H."/>
            <person name="Stear M."/>
            <person name="Miah G."/>
            <person name="Das G.B."/>
            <person name="Hossain M.M."/>
            <person name="Kumkum M."/>
            <person name="Islam M.S."/>
            <person name="Mollah A.M."/>
            <person name="Ahsan A."/>
            <person name="Tusar F."/>
            <person name="Khan M.K.I."/>
        </authorList>
    </citation>
    <scope>NUCLEOTIDE SEQUENCE [LARGE SCALE GENOMIC DNA]</scope>
</reference>
<dbReference type="AlphaFoldDB" id="A0A452DZ70"/>
<dbReference type="STRING" id="9925.ENSCHIP00000004951"/>
<protein>
    <recommendedName>
        <fullName evidence="9">Fructose-bisphosphate aldolase</fullName>
        <ecNumber evidence="9">4.1.2.13</ecNumber>
    </recommendedName>
</protein>
<dbReference type="InterPro" id="IPR029768">
    <property type="entry name" value="Aldolase_I_AS"/>
</dbReference>
<keyword evidence="13" id="KW-1185">Reference proteome</keyword>
<dbReference type="GO" id="GO:0008092">
    <property type="term" value="F:cytoskeletal protein binding"/>
    <property type="evidence" value="ECO:0007669"/>
    <property type="project" value="Ensembl"/>
</dbReference>
<dbReference type="GO" id="GO:0030855">
    <property type="term" value="P:epithelial cell differentiation"/>
    <property type="evidence" value="ECO:0007669"/>
    <property type="project" value="Ensembl"/>
</dbReference>
<evidence type="ECO:0000256" key="1">
    <source>
        <dbReference type="ARBA" id="ARBA00000441"/>
    </source>
</evidence>
<dbReference type="Proteomes" id="UP000291000">
    <property type="component" value="Chromosome 19"/>
</dbReference>
<evidence type="ECO:0000256" key="10">
    <source>
        <dbReference type="RuleBase" id="RU004257"/>
    </source>
</evidence>
<evidence type="ECO:0000313" key="14">
    <source>
        <dbReference type="Proteomes" id="UP000694566"/>
    </source>
</evidence>
<evidence type="ECO:0000256" key="9">
    <source>
        <dbReference type="RuleBase" id="RU003994"/>
    </source>
</evidence>
<evidence type="ECO:0000313" key="13">
    <source>
        <dbReference type="Proteomes" id="UP000291000"/>
    </source>
</evidence>
<keyword evidence="8" id="KW-0704">Schiff base</keyword>
<evidence type="ECO:0000256" key="4">
    <source>
        <dbReference type="ARBA" id="ARBA00022553"/>
    </source>
</evidence>
<dbReference type="InterPro" id="IPR013785">
    <property type="entry name" value="Aldolase_TIM"/>
</dbReference>
<dbReference type="PROSITE" id="PS00158">
    <property type="entry name" value="ALDOLASE_CLASS_I"/>
    <property type="match status" value="1"/>
</dbReference>
<keyword evidence="7 9" id="KW-0456">Lyase</keyword>
<dbReference type="GO" id="GO:0006094">
    <property type="term" value="P:gluconeogenesis"/>
    <property type="evidence" value="ECO:0007669"/>
    <property type="project" value="Ensembl"/>
</dbReference>
<dbReference type="GO" id="GO:0030388">
    <property type="term" value="P:fructose 1,6-bisphosphate metabolic process"/>
    <property type="evidence" value="ECO:0007669"/>
    <property type="project" value="Ensembl"/>
</dbReference>
<evidence type="ECO:0000256" key="2">
    <source>
        <dbReference type="ARBA" id="ARBA00004714"/>
    </source>
</evidence>
<proteinExistence type="inferred from homology"/>
<dbReference type="EC" id="4.1.2.13" evidence="9"/>
<dbReference type="Gene3D" id="3.20.20.70">
    <property type="entry name" value="Aldolase class I"/>
    <property type="match status" value="1"/>
</dbReference>
<comment type="similarity">
    <text evidence="3 9">Belongs to the class I fructose-bisphosphate aldolase family.</text>
</comment>
<keyword evidence="4" id="KW-0597">Phosphoprotein</keyword>
<reference evidence="11 13" key="1">
    <citation type="submission" date="2016-04" db="EMBL/GenBank/DDBJ databases">
        <title>Polished mammalian reference genomes with single-molecule sequencing and chromosome conformation capture applied to the Capra hircus genome.</title>
        <authorList>
            <person name="Bickhart D.M."/>
            <person name="Koren S."/>
            <person name="Rosen B."/>
            <person name="Hastie A."/>
            <person name="Liachko I."/>
            <person name="Sullivan S.T."/>
            <person name="Burton J."/>
            <person name="Sayre B.L."/>
            <person name="Huson H.J."/>
            <person name="Lee J."/>
            <person name="Lam E."/>
            <person name="Kelley C.M."/>
            <person name="Hutchison J.L."/>
            <person name="Zhou Y."/>
            <person name="Sun J."/>
            <person name="Crisa A."/>
            <person name="Schwartz J.C."/>
            <person name="Hammond J.A."/>
            <person name="Schroeder S.G."/>
            <person name="Liu G.E."/>
            <person name="Dunham M."/>
            <person name="Shendure J."/>
            <person name="Sonstegard T.S."/>
            <person name="Phillippy A.M."/>
            <person name="Van Tassell C.P."/>
            <person name="Smith T.P."/>
        </authorList>
    </citation>
    <scope>NUCLEOTIDE SEQUENCE [LARGE SCALE GENOMIC DNA]</scope>
</reference>
<dbReference type="NCBIfam" id="NF033379">
    <property type="entry name" value="FrucBisAld_I"/>
    <property type="match status" value="1"/>
</dbReference>
<evidence type="ECO:0000313" key="11">
    <source>
        <dbReference type="Ensembl" id="ENSCHIP00000004951.1"/>
    </source>
</evidence>
<comment type="pathway">
    <text evidence="2 10">Carbohydrate degradation; glycolysis; D-glyceraldehyde 3-phosphate and glycerone phosphate from D-glucose: step 4/4.</text>
</comment>
<dbReference type="InterPro" id="IPR000741">
    <property type="entry name" value="FBA_I"/>
</dbReference>
<dbReference type="GO" id="GO:0004332">
    <property type="term" value="F:fructose-bisphosphate aldolase activity"/>
    <property type="evidence" value="ECO:0007669"/>
    <property type="project" value="UniProtKB-EC"/>
</dbReference>
<dbReference type="FunFam" id="3.20.20.70:FF:000208">
    <property type="entry name" value="Fructose-bisphosphate aldolase"/>
    <property type="match status" value="1"/>
</dbReference>
<dbReference type="SUPFAM" id="SSF51569">
    <property type="entry name" value="Aldolase"/>
    <property type="match status" value="1"/>
</dbReference>
<evidence type="ECO:0000256" key="8">
    <source>
        <dbReference type="ARBA" id="ARBA00023270"/>
    </source>
</evidence>
<evidence type="ECO:0000313" key="12">
    <source>
        <dbReference type="Ensembl" id="ENSCHIP00010037374.1"/>
    </source>
</evidence>
<dbReference type="CDD" id="cd00948">
    <property type="entry name" value="FBP_aldolase_I_a"/>
    <property type="match status" value="1"/>
</dbReference>
<comment type="catalytic activity">
    <reaction evidence="1 9">
        <text>beta-D-fructose 1,6-bisphosphate = D-glyceraldehyde 3-phosphate + dihydroxyacetone phosphate</text>
        <dbReference type="Rhea" id="RHEA:14729"/>
        <dbReference type="ChEBI" id="CHEBI:32966"/>
        <dbReference type="ChEBI" id="CHEBI:57642"/>
        <dbReference type="ChEBI" id="CHEBI:59776"/>
        <dbReference type="EC" id="4.1.2.13"/>
    </reaction>
</comment>
<keyword evidence="5" id="KW-0007">Acetylation</keyword>
<dbReference type="Ensembl" id="ENSCHIT00010052434.1">
    <property type="protein sequence ID" value="ENSCHIP00010037374.1"/>
    <property type="gene ID" value="ENSCHIG00010027761.1"/>
</dbReference>
<dbReference type="Ensembl" id="ENSCHIT00000012508.1">
    <property type="protein sequence ID" value="ENSCHIP00000004951.1"/>
    <property type="gene ID" value="ENSCHIG00000009042.1"/>
</dbReference>
<dbReference type="UniPathway" id="UPA00109">
    <property type="reaction ID" value="UER00183"/>
</dbReference>
<evidence type="ECO:0000256" key="3">
    <source>
        <dbReference type="ARBA" id="ARBA00010387"/>
    </source>
</evidence>
<organism evidence="11 13">
    <name type="scientific">Capra hircus</name>
    <name type="common">Goat</name>
    <dbReference type="NCBI Taxonomy" id="9925"/>
    <lineage>
        <taxon>Eukaryota</taxon>
        <taxon>Metazoa</taxon>
        <taxon>Chordata</taxon>
        <taxon>Craniata</taxon>
        <taxon>Vertebrata</taxon>
        <taxon>Euteleostomi</taxon>
        <taxon>Mammalia</taxon>
        <taxon>Eutheria</taxon>
        <taxon>Laurasiatheria</taxon>
        <taxon>Artiodactyla</taxon>
        <taxon>Ruminantia</taxon>
        <taxon>Pecora</taxon>
        <taxon>Bovidae</taxon>
        <taxon>Caprinae</taxon>
        <taxon>Capra</taxon>
    </lineage>
</organism>
<dbReference type="PANTHER" id="PTHR11627">
    <property type="entry name" value="FRUCTOSE-BISPHOSPHATE ALDOLASE"/>
    <property type="match status" value="1"/>
</dbReference>
<evidence type="ECO:0000256" key="7">
    <source>
        <dbReference type="ARBA" id="ARBA00023239"/>
    </source>
</evidence>